<accession>A0ABW9N309</accession>
<keyword evidence="1" id="KW-0175">Coiled coil</keyword>
<dbReference type="CDD" id="cd16430">
    <property type="entry name" value="TraB"/>
    <property type="match status" value="1"/>
</dbReference>
<feature type="coiled-coil region" evidence="1">
    <location>
        <begin position="79"/>
        <end position="149"/>
    </location>
</feature>
<proteinExistence type="predicted"/>
<dbReference type="Proteomes" id="UP000364097">
    <property type="component" value="Unassembled WGS sequence"/>
</dbReference>
<dbReference type="RefSeq" id="WP_043019586.1">
    <property type="nucleotide sequence ID" value="NZ_AACKMW020000009.1"/>
</dbReference>
<keyword evidence="2" id="KW-0472">Membrane</keyword>
<dbReference type="EMBL" id="AACKMW020000009">
    <property type="protein sequence ID" value="MPB98667.1"/>
    <property type="molecule type" value="Genomic_DNA"/>
</dbReference>
<evidence type="ECO:0000256" key="2">
    <source>
        <dbReference type="SAM" id="Phobius"/>
    </source>
</evidence>
<protein>
    <submittedName>
        <fullName evidence="3">Conjugative transfer system protein TraB</fullName>
    </submittedName>
</protein>
<sequence length="427" mass="47841">MIKSFLKYFGNDNKDKNNIEKVQKNNKLIVGIVLLTIFLAFLFLTDDSKKEQRNIGSFDLVENDTTAKTRWVGEAVDDLSLAKKRVDNLDNRNQKLEQQLQELRKQINDLKRDQADNNYKNAEQMKAYIESVKNQQEEKKEQTDNLYNNFPQPNFEQNNTYGLSHLGIIPQIEQVEQIRYTPMQGTLNYTNVAQPSPKEEPKKELIKHILPTGTIIKAILLSGMDAPTMAQAKTSPLPVLMKVSDLSILPNRWSYNINECFLMGEGYGDLTSERAYIRINNISCITDKGEHIDMLMKGVATGEDGKLGLKGEVVTKQGALLARTLVAGFLEGVGESFAKQNEIVTQGWGGTVTTNNTMSPSESIQAGAFQGLSKSAEKLADFYLKMADQVTPVIEISAGREIDVITTATTDLKTIEQQYKEDNKGTK</sequence>
<evidence type="ECO:0000313" key="3">
    <source>
        <dbReference type="EMBL" id="MPB98667.1"/>
    </source>
</evidence>
<dbReference type="InterPro" id="IPR005498">
    <property type="entry name" value="T4SS_VirB10/TraB/TrbI"/>
</dbReference>
<dbReference type="Pfam" id="PF03743">
    <property type="entry name" value="TrbI"/>
    <property type="match status" value="1"/>
</dbReference>
<name>A0ABW9N309_9BACT</name>
<comment type="caution">
    <text evidence="3">The sequence shown here is derived from an EMBL/GenBank/DDBJ whole genome shotgun (WGS) entry which is preliminary data.</text>
</comment>
<feature type="transmembrane region" description="Helical" evidence="2">
    <location>
        <begin position="28"/>
        <end position="45"/>
    </location>
</feature>
<organism evidence="3 4">
    <name type="scientific">Campylobacter subantarcticus</name>
    <dbReference type="NCBI Taxonomy" id="497724"/>
    <lineage>
        <taxon>Bacteria</taxon>
        <taxon>Pseudomonadati</taxon>
        <taxon>Campylobacterota</taxon>
        <taxon>Epsilonproteobacteria</taxon>
        <taxon>Campylobacterales</taxon>
        <taxon>Campylobacteraceae</taxon>
        <taxon>Campylobacter</taxon>
    </lineage>
</organism>
<keyword evidence="2" id="KW-1133">Transmembrane helix</keyword>
<keyword evidence="2" id="KW-0812">Transmembrane</keyword>
<evidence type="ECO:0000313" key="4">
    <source>
        <dbReference type="Proteomes" id="UP000364097"/>
    </source>
</evidence>
<reference evidence="3" key="1">
    <citation type="submission" date="2019-08" db="EMBL/GenBank/DDBJ databases">
        <title>Rapid identification of Enteric Bacteria from Whole Genome Sequences (WGS) using Average Nucleotide Identity (ANI).</title>
        <authorList>
            <person name="Lane C."/>
        </authorList>
    </citation>
    <scope>NUCLEOTIDE SEQUENCE [LARGE SCALE GENOMIC DNA]</scope>
    <source>
        <strain evidence="3">2010D-8461</strain>
    </source>
</reference>
<gene>
    <name evidence="3" type="ORF">A0Z09_001085</name>
</gene>
<keyword evidence="4" id="KW-1185">Reference proteome</keyword>
<evidence type="ECO:0000256" key="1">
    <source>
        <dbReference type="SAM" id="Coils"/>
    </source>
</evidence>